<evidence type="ECO:0000256" key="3">
    <source>
        <dbReference type="ARBA" id="ARBA00021585"/>
    </source>
</evidence>
<dbReference type="PANTHER" id="PTHR39638">
    <property type="entry name" value="YCF35"/>
    <property type="match status" value="1"/>
</dbReference>
<keyword evidence="5" id="KW-0150">Chloroplast</keyword>
<proteinExistence type="inferred from homology"/>
<protein>
    <recommendedName>
        <fullName evidence="3">Uncharacterized protein ycf35</fullName>
    </recommendedName>
</protein>
<dbReference type="AlphaFoldDB" id="A0A1Z1MF42"/>
<dbReference type="GO" id="GO:0009536">
    <property type="term" value="C:plastid"/>
    <property type="evidence" value="ECO:0007669"/>
    <property type="project" value="UniProtKB-SubCell"/>
</dbReference>
<dbReference type="EMBL" id="MF101434">
    <property type="protein sequence ID" value="ARW64697.1"/>
    <property type="molecule type" value="Genomic_DNA"/>
</dbReference>
<evidence type="ECO:0000256" key="4">
    <source>
        <dbReference type="ARBA" id="ARBA00022640"/>
    </source>
</evidence>
<dbReference type="GeneID" id="33357790"/>
<reference evidence="5" key="1">
    <citation type="journal article" date="2017" name="J. Phycol.">
        <title>Analysis of chloroplast genomes and a supermatrix inform reclassification of the Rhodomelaceae (Rhodophyta).</title>
        <authorList>
            <person name="Diaz-Tapia P."/>
            <person name="Maggs C.A."/>
            <person name="West J.A."/>
            <person name="Verbruggen H."/>
        </authorList>
    </citation>
    <scope>NUCLEOTIDE SEQUENCE</scope>
    <source>
        <strain evidence="5">PD852</strain>
    </source>
</reference>
<dbReference type="Pfam" id="PF06868">
    <property type="entry name" value="DUF1257"/>
    <property type="match status" value="1"/>
</dbReference>
<name>A0A1Z1MF42_9FLOR</name>
<dbReference type="RefSeq" id="YP_009395717.1">
    <property type="nucleotide sequence ID" value="NC_035279.1"/>
</dbReference>
<sequence length="133" mass="15614">MSHFSKIKTNINDLDNLTKTIKQLGFCYKLLHNDVSNSNDVQVKNVMVYQSYQNDNQCPLFNFSWSGDEYILIADVQLWSLEVDFSHFIDRLFQQYAYNQIVNASCNYGFSKIQENLSYDGSIKVTLQRWSRT</sequence>
<comment type="similarity">
    <text evidence="2">Belongs to the ycf35 family.</text>
</comment>
<organism evidence="5">
    <name type="scientific">Herposiphonia versicolor</name>
    <dbReference type="NCBI Taxonomy" id="2007163"/>
    <lineage>
        <taxon>Eukaryota</taxon>
        <taxon>Rhodophyta</taxon>
        <taxon>Florideophyceae</taxon>
        <taxon>Rhodymeniophycidae</taxon>
        <taxon>Ceramiales</taxon>
        <taxon>Rhodomelaceae</taxon>
        <taxon>Herposiphonieae</taxon>
        <taxon>Herposiphonia</taxon>
    </lineage>
</organism>
<dbReference type="InterPro" id="IPR009666">
    <property type="entry name" value="Uncharacterised_Ycf35"/>
</dbReference>
<accession>A0A1Z1MF42</accession>
<comment type="subcellular location">
    <subcellularLocation>
        <location evidence="1">Plastid</location>
    </subcellularLocation>
</comment>
<dbReference type="PANTHER" id="PTHR39638:SF2">
    <property type="entry name" value="YCF35"/>
    <property type="match status" value="1"/>
</dbReference>
<evidence type="ECO:0000256" key="1">
    <source>
        <dbReference type="ARBA" id="ARBA00004474"/>
    </source>
</evidence>
<gene>
    <name evidence="5" type="primary">ycf35</name>
</gene>
<evidence type="ECO:0000313" key="5">
    <source>
        <dbReference type="EMBL" id="ARW64697.1"/>
    </source>
</evidence>
<geneLocation type="chloroplast" evidence="5"/>
<keyword evidence="4 5" id="KW-0934">Plastid</keyword>
<evidence type="ECO:0000256" key="2">
    <source>
        <dbReference type="ARBA" id="ARBA00009068"/>
    </source>
</evidence>